<dbReference type="Pfam" id="PF26138">
    <property type="entry name" value="DUF8040"/>
    <property type="match status" value="1"/>
</dbReference>
<name>A0A2K1ZPM4_POPTR</name>
<protein>
    <recommendedName>
        <fullName evidence="1">DUF8040 domain-containing protein</fullName>
    </recommendedName>
</protein>
<keyword evidence="3" id="KW-1185">Reference proteome</keyword>
<accession>A0A2K1ZPM4</accession>
<evidence type="ECO:0000313" key="2">
    <source>
        <dbReference type="EMBL" id="PNT27224.1"/>
    </source>
</evidence>
<sequence length="105" mass="12857">MHMKPIYHLCVITNYNQHKKISIREQIIIFLQIIGQNPRFHFISGLYYMYVETMHCYFRIVLKTILKLYKHLIKDLEDMVPAKIINNQRLNPYFKVRTRTIQIFL</sequence>
<evidence type="ECO:0000259" key="1">
    <source>
        <dbReference type="Pfam" id="PF26138"/>
    </source>
</evidence>
<proteinExistence type="predicted"/>
<evidence type="ECO:0000313" key="3">
    <source>
        <dbReference type="Proteomes" id="UP000006729"/>
    </source>
</evidence>
<dbReference type="InParanoid" id="A0A2K1ZPM4"/>
<organism evidence="2 3">
    <name type="scientific">Populus trichocarpa</name>
    <name type="common">Western balsam poplar</name>
    <name type="synonym">Populus balsamifera subsp. trichocarpa</name>
    <dbReference type="NCBI Taxonomy" id="3694"/>
    <lineage>
        <taxon>Eukaryota</taxon>
        <taxon>Viridiplantae</taxon>
        <taxon>Streptophyta</taxon>
        <taxon>Embryophyta</taxon>
        <taxon>Tracheophyta</taxon>
        <taxon>Spermatophyta</taxon>
        <taxon>Magnoliopsida</taxon>
        <taxon>eudicotyledons</taxon>
        <taxon>Gunneridae</taxon>
        <taxon>Pentapetalae</taxon>
        <taxon>rosids</taxon>
        <taxon>fabids</taxon>
        <taxon>Malpighiales</taxon>
        <taxon>Salicaceae</taxon>
        <taxon>Saliceae</taxon>
        <taxon>Populus</taxon>
    </lineage>
</organism>
<dbReference type="AlphaFoldDB" id="A0A2K1ZPM4"/>
<feature type="domain" description="DUF8040" evidence="1">
    <location>
        <begin position="14"/>
        <end position="66"/>
    </location>
</feature>
<gene>
    <name evidence="2" type="ORF">POPTR_007G051700</name>
</gene>
<dbReference type="InterPro" id="IPR058353">
    <property type="entry name" value="DUF8040"/>
</dbReference>
<reference evidence="2 3" key="1">
    <citation type="journal article" date="2006" name="Science">
        <title>The genome of black cottonwood, Populus trichocarpa (Torr. &amp; Gray).</title>
        <authorList>
            <person name="Tuskan G.A."/>
            <person name="Difazio S."/>
            <person name="Jansson S."/>
            <person name="Bohlmann J."/>
            <person name="Grigoriev I."/>
            <person name="Hellsten U."/>
            <person name="Putnam N."/>
            <person name="Ralph S."/>
            <person name="Rombauts S."/>
            <person name="Salamov A."/>
            <person name="Schein J."/>
            <person name="Sterck L."/>
            <person name="Aerts A."/>
            <person name="Bhalerao R.R."/>
            <person name="Bhalerao R.P."/>
            <person name="Blaudez D."/>
            <person name="Boerjan W."/>
            <person name="Brun A."/>
            <person name="Brunner A."/>
            <person name="Busov V."/>
            <person name="Campbell M."/>
            <person name="Carlson J."/>
            <person name="Chalot M."/>
            <person name="Chapman J."/>
            <person name="Chen G.L."/>
            <person name="Cooper D."/>
            <person name="Coutinho P.M."/>
            <person name="Couturier J."/>
            <person name="Covert S."/>
            <person name="Cronk Q."/>
            <person name="Cunningham R."/>
            <person name="Davis J."/>
            <person name="Degroeve S."/>
            <person name="Dejardin A."/>
            <person name="Depamphilis C."/>
            <person name="Detter J."/>
            <person name="Dirks B."/>
            <person name="Dubchak I."/>
            <person name="Duplessis S."/>
            <person name="Ehlting J."/>
            <person name="Ellis B."/>
            <person name="Gendler K."/>
            <person name="Goodstein D."/>
            <person name="Gribskov M."/>
            <person name="Grimwood J."/>
            <person name="Groover A."/>
            <person name="Gunter L."/>
            <person name="Hamberger B."/>
            <person name="Heinze B."/>
            <person name="Helariutta Y."/>
            <person name="Henrissat B."/>
            <person name="Holligan D."/>
            <person name="Holt R."/>
            <person name="Huang W."/>
            <person name="Islam-Faridi N."/>
            <person name="Jones S."/>
            <person name="Jones-Rhoades M."/>
            <person name="Jorgensen R."/>
            <person name="Joshi C."/>
            <person name="Kangasjarvi J."/>
            <person name="Karlsson J."/>
            <person name="Kelleher C."/>
            <person name="Kirkpatrick R."/>
            <person name="Kirst M."/>
            <person name="Kohler A."/>
            <person name="Kalluri U."/>
            <person name="Larimer F."/>
            <person name="Leebens-Mack J."/>
            <person name="Leple J.C."/>
            <person name="Locascio P."/>
            <person name="Lou Y."/>
            <person name="Lucas S."/>
            <person name="Martin F."/>
            <person name="Montanini B."/>
            <person name="Napoli C."/>
            <person name="Nelson D.R."/>
            <person name="Nelson C."/>
            <person name="Nieminen K."/>
            <person name="Nilsson O."/>
            <person name="Pereda V."/>
            <person name="Peter G."/>
            <person name="Philippe R."/>
            <person name="Pilate G."/>
            <person name="Poliakov A."/>
            <person name="Razumovskaya J."/>
            <person name="Richardson P."/>
            <person name="Rinaldi C."/>
            <person name="Ritland K."/>
            <person name="Rouze P."/>
            <person name="Ryaboy D."/>
            <person name="Schmutz J."/>
            <person name="Schrader J."/>
            <person name="Segerman B."/>
            <person name="Shin H."/>
            <person name="Siddiqui A."/>
            <person name="Sterky F."/>
            <person name="Terry A."/>
            <person name="Tsai C.J."/>
            <person name="Uberbacher E."/>
            <person name="Unneberg P."/>
            <person name="Vahala J."/>
            <person name="Wall K."/>
            <person name="Wessler S."/>
            <person name="Yang G."/>
            <person name="Yin T."/>
            <person name="Douglas C."/>
            <person name="Marra M."/>
            <person name="Sandberg G."/>
            <person name="Van de Peer Y."/>
            <person name="Rokhsar D."/>
        </authorList>
    </citation>
    <scope>NUCLEOTIDE SEQUENCE [LARGE SCALE GENOMIC DNA]</scope>
    <source>
        <strain evidence="3">cv. Nisqually</strain>
    </source>
</reference>
<dbReference type="EMBL" id="CM009296">
    <property type="protein sequence ID" value="PNT27224.1"/>
    <property type="molecule type" value="Genomic_DNA"/>
</dbReference>
<dbReference type="Proteomes" id="UP000006729">
    <property type="component" value="Chromosome 7"/>
</dbReference>